<dbReference type="EMBL" id="QLIN01000013">
    <property type="protein sequence ID" value="RAI65408.1"/>
    <property type="molecule type" value="Genomic_DNA"/>
</dbReference>
<comment type="caution">
    <text evidence="3">The sequence shown here is derived from an EMBL/GenBank/DDBJ whole genome shotgun (WGS) entry which is preliminary data.</text>
</comment>
<dbReference type="Gene3D" id="3.40.50.720">
    <property type="entry name" value="NAD(P)-binding Rossmann-like Domain"/>
    <property type="match status" value="1"/>
</dbReference>
<sequence length="82" mass="8998">MNVSVFGIGYAGLVQGAALAVIVTEWQPFRAPDFELLARQLRQPLIFDGRNLYDPQRLGKRGFTYVSAGRLPQPRVAPGDGP</sequence>
<feature type="domain" description="UDP-glucose/GDP-mannose dehydrogenase C-terminal" evidence="2">
    <location>
        <begin position="14"/>
        <end position="55"/>
    </location>
</feature>
<dbReference type="AlphaFoldDB" id="A0A327MZ63"/>
<dbReference type="GO" id="GO:0016616">
    <property type="term" value="F:oxidoreductase activity, acting on the CH-OH group of donors, NAD or NADP as acceptor"/>
    <property type="evidence" value="ECO:0007669"/>
    <property type="project" value="InterPro"/>
</dbReference>
<dbReference type="Pfam" id="PF03720">
    <property type="entry name" value="UDPG_MGDP_dh_C"/>
    <property type="match status" value="1"/>
</dbReference>
<dbReference type="GO" id="GO:0051287">
    <property type="term" value="F:NAD binding"/>
    <property type="evidence" value="ECO:0007669"/>
    <property type="project" value="InterPro"/>
</dbReference>
<proteinExistence type="predicted"/>
<dbReference type="InterPro" id="IPR014027">
    <property type="entry name" value="UDP-Glc/GDP-Man_DH_C"/>
</dbReference>
<name>A0A327MZ63_PSEFL</name>
<dbReference type="PANTHER" id="PTHR43750:SF3">
    <property type="entry name" value="UDP-GLUCOSE 6-DEHYDROGENASE TUAD"/>
    <property type="match status" value="1"/>
</dbReference>
<dbReference type="RefSeq" id="WP_111287385.1">
    <property type="nucleotide sequence ID" value="NZ_QLIN01000013.1"/>
</dbReference>
<dbReference type="Proteomes" id="UP000249493">
    <property type="component" value="Unassembled WGS sequence"/>
</dbReference>
<gene>
    <name evidence="3" type="ORF">DOZ80_24780</name>
</gene>
<accession>A0A327MZ63</accession>
<dbReference type="InterPro" id="IPR036220">
    <property type="entry name" value="UDP-Glc/GDP-Man_DH_C_sf"/>
</dbReference>
<organism evidence="3 4">
    <name type="scientific">Pseudomonas fluorescens</name>
    <dbReference type="NCBI Taxonomy" id="294"/>
    <lineage>
        <taxon>Bacteria</taxon>
        <taxon>Pseudomonadati</taxon>
        <taxon>Pseudomonadota</taxon>
        <taxon>Gammaproteobacteria</taxon>
        <taxon>Pseudomonadales</taxon>
        <taxon>Pseudomonadaceae</taxon>
        <taxon>Pseudomonas</taxon>
    </lineage>
</organism>
<protein>
    <recommendedName>
        <fullName evidence="1">UDP-glucose 6-dehydrogenase</fullName>
    </recommendedName>
</protein>
<reference evidence="3 4" key="1">
    <citation type="submission" date="2018-06" db="EMBL/GenBank/DDBJ databases">
        <authorList>
            <person name="Zhirakovskaya E."/>
        </authorList>
    </citation>
    <scope>NUCLEOTIDE SEQUENCE [LARGE SCALE GENOMIC DNA]</scope>
    <source>
        <strain evidence="3 4">LY3</strain>
    </source>
</reference>
<evidence type="ECO:0000259" key="2">
    <source>
        <dbReference type="Pfam" id="PF03720"/>
    </source>
</evidence>
<evidence type="ECO:0000313" key="3">
    <source>
        <dbReference type="EMBL" id="RAI65408.1"/>
    </source>
</evidence>
<dbReference type="PANTHER" id="PTHR43750">
    <property type="entry name" value="UDP-GLUCOSE 6-DEHYDROGENASE TUAD"/>
    <property type="match status" value="1"/>
</dbReference>
<evidence type="ECO:0000256" key="1">
    <source>
        <dbReference type="ARBA" id="ARBA00015132"/>
    </source>
</evidence>
<dbReference type="SUPFAM" id="SSF52413">
    <property type="entry name" value="UDP-glucose/GDP-mannose dehydrogenase C-terminal domain"/>
    <property type="match status" value="1"/>
</dbReference>
<evidence type="ECO:0000313" key="4">
    <source>
        <dbReference type="Proteomes" id="UP000249493"/>
    </source>
</evidence>